<dbReference type="Gene3D" id="6.20.250.70">
    <property type="match status" value="1"/>
</dbReference>
<dbReference type="InterPro" id="IPR013240">
    <property type="entry name" value="DNA-dir_RNA_pol1_su_RPA34"/>
</dbReference>
<feature type="compositionally biased region" description="Basic and acidic residues" evidence="1">
    <location>
        <begin position="558"/>
        <end position="567"/>
    </location>
</feature>
<dbReference type="InterPro" id="IPR045340">
    <property type="entry name" value="DUF6533"/>
</dbReference>
<evidence type="ECO:0000256" key="1">
    <source>
        <dbReference type="SAM" id="MobiDB-lite"/>
    </source>
</evidence>
<comment type="caution">
    <text evidence="4">The sequence shown here is derived from an EMBL/GenBank/DDBJ whole genome shotgun (WGS) entry which is preliminary data.</text>
</comment>
<feature type="transmembrane region" description="Helical" evidence="2">
    <location>
        <begin position="66"/>
        <end position="91"/>
    </location>
</feature>
<dbReference type="Pfam" id="PF08208">
    <property type="entry name" value="RNA_polI_A34"/>
    <property type="match status" value="1"/>
</dbReference>
<proteinExistence type="predicted"/>
<dbReference type="EMBL" id="LVVM01005189">
    <property type="protein sequence ID" value="OJA11187.1"/>
    <property type="molecule type" value="Genomic_DNA"/>
</dbReference>
<feature type="transmembrane region" description="Helical" evidence="2">
    <location>
        <begin position="197"/>
        <end position="217"/>
    </location>
</feature>
<feature type="region of interest" description="Disordered" evidence="1">
    <location>
        <begin position="313"/>
        <end position="371"/>
    </location>
</feature>
<feature type="transmembrane region" description="Helical" evidence="2">
    <location>
        <begin position="148"/>
        <end position="169"/>
    </location>
</feature>
<name>A0A1J8PTU2_9AGAM</name>
<dbReference type="Pfam" id="PF20151">
    <property type="entry name" value="DUF6533"/>
    <property type="match status" value="1"/>
</dbReference>
<feature type="region of interest" description="Disordered" evidence="1">
    <location>
        <begin position="525"/>
        <end position="590"/>
    </location>
</feature>
<gene>
    <name evidence="4" type="ORF">AZE42_06239</name>
</gene>
<organism evidence="4 5">
    <name type="scientific">Rhizopogon vesiculosus</name>
    <dbReference type="NCBI Taxonomy" id="180088"/>
    <lineage>
        <taxon>Eukaryota</taxon>
        <taxon>Fungi</taxon>
        <taxon>Dikarya</taxon>
        <taxon>Basidiomycota</taxon>
        <taxon>Agaricomycotina</taxon>
        <taxon>Agaricomycetes</taxon>
        <taxon>Agaricomycetidae</taxon>
        <taxon>Boletales</taxon>
        <taxon>Suillineae</taxon>
        <taxon>Rhizopogonaceae</taxon>
        <taxon>Rhizopogon</taxon>
    </lineage>
</organism>
<sequence>MDTSSIIAQLKELQQYEVYEPVARRLGVAAATIFIWDFVITFDDGVSILWGTRWSTSRTLFFINRYYSLAAIIISTYCLGFASFSIIVILLRRLFVLYDYKRVIVVPLVALFTVVWGAMIGIAIAFSMYSKANEYVILGICVEETPRWFMLFWVLLMAYDFFVMVLAGFKSVQCYRRIPNKNWFSARFMKALARDSFVYFACNFSNYLLITFAFGLAPPEFYSLGANWAIVIPPVTVNHLLINMEYSRFTNTGSTINANTFSSVEFADYAFYERVYSSVYLVLASLCDLLISVVYFQSLRQIIRKRMASPDSREQALKNMSSLEPAETTPRPSKIKIKEKSKKKSKPQPVVVTDSGKNEGQNPHWAYKPPPGSELFDHSFEGETFDWDSVKKDDDLEIWLIRVPDSIKPKNLDGLEIDAPSPSQSSQVGSLSRKGTVYDIWSMGDEDTEFAGAEELRGLSCLLPRRRKTGKLYMAPKEIARHLVVSAQPSRATPPEGQPILHQNPSRLSHPKELLKHHFVPYGARVKPSITPDHPSMDVDGSAEDDTLGTEIGGSPHKAKEPKVKESKSKKRKVESETVHKTVKKPKITE</sequence>
<dbReference type="Proteomes" id="UP000183567">
    <property type="component" value="Unassembled WGS sequence"/>
</dbReference>
<keyword evidence="2" id="KW-0472">Membrane</keyword>
<keyword evidence="5" id="KW-1185">Reference proteome</keyword>
<evidence type="ECO:0000256" key="2">
    <source>
        <dbReference type="SAM" id="Phobius"/>
    </source>
</evidence>
<evidence type="ECO:0000313" key="4">
    <source>
        <dbReference type="EMBL" id="OJA11187.1"/>
    </source>
</evidence>
<dbReference type="OrthoDB" id="76224at2759"/>
<reference evidence="4 5" key="1">
    <citation type="submission" date="2016-03" db="EMBL/GenBank/DDBJ databases">
        <title>Comparative genomics of the ectomycorrhizal sister species Rhizopogon vinicolor and Rhizopogon vesiculosus (Basidiomycota: Boletales) reveals a divergence of the mating type B locus.</title>
        <authorList>
            <person name="Mujic A.B."/>
            <person name="Kuo A."/>
            <person name="Tritt A."/>
            <person name="Lipzen A."/>
            <person name="Chen C."/>
            <person name="Johnson J."/>
            <person name="Sharma A."/>
            <person name="Barry K."/>
            <person name="Grigoriev I.V."/>
            <person name="Spatafora J.W."/>
        </authorList>
    </citation>
    <scope>NUCLEOTIDE SEQUENCE [LARGE SCALE GENOMIC DNA]</scope>
    <source>
        <strain evidence="4 5">AM-OR11-056</strain>
    </source>
</reference>
<keyword evidence="2" id="KW-1133">Transmembrane helix</keyword>
<feature type="compositionally biased region" description="Basic residues" evidence="1">
    <location>
        <begin position="581"/>
        <end position="590"/>
    </location>
</feature>
<accession>A0A1J8PTU2</accession>
<feature type="transmembrane region" description="Helical" evidence="2">
    <location>
        <begin position="275"/>
        <end position="296"/>
    </location>
</feature>
<feature type="transmembrane region" description="Helical" evidence="2">
    <location>
        <begin position="103"/>
        <end position="128"/>
    </location>
</feature>
<protein>
    <recommendedName>
        <fullName evidence="3">DUF6533 domain-containing protein</fullName>
    </recommendedName>
</protein>
<dbReference type="AlphaFoldDB" id="A0A1J8PTU2"/>
<feature type="compositionally biased region" description="Basic residues" evidence="1">
    <location>
        <begin position="333"/>
        <end position="346"/>
    </location>
</feature>
<evidence type="ECO:0000313" key="5">
    <source>
        <dbReference type="Proteomes" id="UP000183567"/>
    </source>
</evidence>
<evidence type="ECO:0000259" key="3">
    <source>
        <dbReference type="Pfam" id="PF20151"/>
    </source>
</evidence>
<feature type="domain" description="DUF6533" evidence="3">
    <location>
        <begin position="27"/>
        <end position="69"/>
    </location>
</feature>
<dbReference type="GO" id="GO:0006360">
    <property type="term" value="P:transcription by RNA polymerase I"/>
    <property type="evidence" value="ECO:0007669"/>
    <property type="project" value="InterPro"/>
</dbReference>
<keyword evidence="2" id="KW-0812">Transmembrane</keyword>